<evidence type="ECO:0000256" key="3">
    <source>
        <dbReference type="ARBA" id="ARBA00023015"/>
    </source>
</evidence>
<organism evidence="7 8">
    <name type="scientific">Oceanimonas doudoroffii</name>
    <dbReference type="NCBI Taxonomy" id="84158"/>
    <lineage>
        <taxon>Bacteria</taxon>
        <taxon>Pseudomonadati</taxon>
        <taxon>Pseudomonadota</taxon>
        <taxon>Gammaproteobacteria</taxon>
        <taxon>Aeromonadales</taxon>
        <taxon>Aeromonadaceae</taxon>
        <taxon>Oceanimonas</taxon>
    </lineage>
</organism>
<dbReference type="Gene3D" id="1.10.8.60">
    <property type="match status" value="1"/>
</dbReference>
<dbReference type="OrthoDB" id="9804019at2"/>
<dbReference type="Pfam" id="PF25601">
    <property type="entry name" value="AAA_lid_14"/>
    <property type="match status" value="1"/>
</dbReference>
<comment type="caution">
    <text evidence="7">The sequence shown here is derived from an EMBL/GenBank/DDBJ whole genome shotgun (WGS) entry which is preliminary data.</text>
</comment>
<dbReference type="PROSITE" id="PS00676">
    <property type="entry name" value="SIGMA54_INTERACT_2"/>
    <property type="match status" value="1"/>
</dbReference>
<dbReference type="Gene3D" id="1.10.10.60">
    <property type="entry name" value="Homeodomain-like"/>
    <property type="match status" value="1"/>
</dbReference>
<proteinExistence type="predicted"/>
<dbReference type="Pfam" id="PF00158">
    <property type="entry name" value="Sigma54_activat"/>
    <property type="match status" value="1"/>
</dbReference>
<reference evidence="7 8" key="1">
    <citation type="submission" date="2017-08" db="EMBL/GenBank/DDBJ databases">
        <title>A Genome Sequence of Oceanimonas doudoroffii ATCC 27123T.</title>
        <authorList>
            <person name="Brennan M.A."/>
            <person name="Maclea K.S."/>
            <person name="Mcclelland W.D."/>
            <person name="Trachtenberg A.M."/>
        </authorList>
    </citation>
    <scope>NUCLEOTIDE SEQUENCE [LARGE SCALE GENOMIC DNA]</scope>
    <source>
        <strain evidence="7 8">ATCC 27123</strain>
    </source>
</reference>
<dbReference type="GO" id="GO:0043565">
    <property type="term" value="F:sequence-specific DNA binding"/>
    <property type="evidence" value="ECO:0007669"/>
    <property type="project" value="InterPro"/>
</dbReference>
<dbReference type="AlphaFoldDB" id="A0A233RK72"/>
<evidence type="ECO:0000313" key="8">
    <source>
        <dbReference type="Proteomes" id="UP000242757"/>
    </source>
</evidence>
<dbReference type="InterPro" id="IPR002197">
    <property type="entry name" value="HTH_Fis"/>
</dbReference>
<gene>
    <name evidence="7" type="primary">pspF</name>
    <name evidence="7" type="ORF">B6S08_05665</name>
</gene>
<dbReference type="InterPro" id="IPR009057">
    <property type="entry name" value="Homeodomain-like_sf"/>
</dbReference>
<dbReference type="FunFam" id="3.40.50.300:FF:000006">
    <property type="entry name" value="DNA-binding transcriptional regulator NtrC"/>
    <property type="match status" value="1"/>
</dbReference>
<dbReference type="PROSITE" id="PS00688">
    <property type="entry name" value="SIGMA54_INTERACT_3"/>
    <property type="match status" value="1"/>
</dbReference>
<dbReference type="PROSITE" id="PS50045">
    <property type="entry name" value="SIGMA54_INTERACT_4"/>
    <property type="match status" value="1"/>
</dbReference>
<dbReference type="EMBL" id="NBIM01000001">
    <property type="protein sequence ID" value="OXY83789.1"/>
    <property type="molecule type" value="Genomic_DNA"/>
</dbReference>
<dbReference type="Pfam" id="PF02954">
    <property type="entry name" value="HTH_8"/>
    <property type="match status" value="1"/>
</dbReference>
<accession>A0A233RK72</accession>
<dbReference type="NCBIfam" id="TIGR02974">
    <property type="entry name" value="phageshock_pspF"/>
    <property type="match status" value="1"/>
</dbReference>
<evidence type="ECO:0000313" key="7">
    <source>
        <dbReference type="EMBL" id="OXY83789.1"/>
    </source>
</evidence>
<evidence type="ECO:0000256" key="5">
    <source>
        <dbReference type="ARBA" id="ARBA00023163"/>
    </source>
</evidence>
<dbReference type="InterPro" id="IPR002078">
    <property type="entry name" value="Sigma_54_int"/>
</dbReference>
<dbReference type="Proteomes" id="UP000242757">
    <property type="component" value="Unassembled WGS sequence"/>
</dbReference>
<dbReference type="SMART" id="SM00382">
    <property type="entry name" value="AAA"/>
    <property type="match status" value="1"/>
</dbReference>
<keyword evidence="3" id="KW-0805">Transcription regulation</keyword>
<evidence type="ECO:0000259" key="6">
    <source>
        <dbReference type="PROSITE" id="PS50045"/>
    </source>
</evidence>
<dbReference type="Gene3D" id="3.40.50.300">
    <property type="entry name" value="P-loop containing nucleotide triphosphate hydrolases"/>
    <property type="match status" value="1"/>
</dbReference>
<dbReference type="GO" id="GO:0006355">
    <property type="term" value="P:regulation of DNA-templated transcription"/>
    <property type="evidence" value="ECO:0007669"/>
    <property type="project" value="InterPro"/>
</dbReference>
<keyword evidence="5" id="KW-0804">Transcription</keyword>
<dbReference type="InterPro" id="IPR025943">
    <property type="entry name" value="Sigma_54_int_dom_ATP-bd_2"/>
</dbReference>
<dbReference type="InterPro" id="IPR027417">
    <property type="entry name" value="P-loop_NTPase"/>
</dbReference>
<dbReference type="InterPro" id="IPR003593">
    <property type="entry name" value="AAA+_ATPase"/>
</dbReference>
<protein>
    <submittedName>
        <fullName evidence="7">Phage shock protein operon transcriptional activator</fullName>
    </submittedName>
</protein>
<dbReference type="PANTHER" id="PTHR32071">
    <property type="entry name" value="TRANSCRIPTIONAL REGULATORY PROTEIN"/>
    <property type="match status" value="1"/>
</dbReference>
<dbReference type="PANTHER" id="PTHR32071:SF38">
    <property type="entry name" value="PSP OPERON TRANSCRIPTIONAL ACTIVATOR"/>
    <property type="match status" value="1"/>
</dbReference>
<keyword evidence="1" id="KW-0547">Nucleotide-binding</keyword>
<evidence type="ECO:0000256" key="2">
    <source>
        <dbReference type="ARBA" id="ARBA00022840"/>
    </source>
</evidence>
<name>A0A233RK72_9GAMM</name>
<feature type="domain" description="Sigma-54 factor interaction" evidence="6">
    <location>
        <begin position="5"/>
        <end position="235"/>
    </location>
</feature>
<sequence>MDNELIGQSNALLEVLDEVSRLAPLNRPVLVVGERGTGKELVAHRLHYLSSRWQQPFVSINCATLAESLLESELFGHEAGSFTGAQKRHAGRFERADGGTLFLDELATTSARVQEKLLRVIEYGEFERVGASQPVRVNVRLLCATNQDLPALVKKGQFRADLLDRLAFDVITLPPLRAREKDVLHLAEHFAVKWCAELGRSLFPGFAEEARRQLLTHPWPGNVRELKNVVERSLGRQREPEQPLEALCLDPFASPWRPQAGGQGQNTPAPAWPMDLKTHLASQERDLLRTALTHARYNQRQAAELLGLSYHQLRGLLRKHGVTTSFESPAASKHKD</sequence>
<dbReference type="SUPFAM" id="SSF52540">
    <property type="entry name" value="P-loop containing nucleoside triphosphate hydrolases"/>
    <property type="match status" value="1"/>
</dbReference>
<dbReference type="PRINTS" id="PR01590">
    <property type="entry name" value="HTHFIS"/>
</dbReference>
<evidence type="ECO:0000256" key="4">
    <source>
        <dbReference type="ARBA" id="ARBA00023125"/>
    </source>
</evidence>
<keyword evidence="2" id="KW-0067">ATP-binding</keyword>
<keyword evidence="4" id="KW-0238">DNA-binding</keyword>
<evidence type="ECO:0000256" key="1">
    <source>
        <dbReference type="ARBA" id="ARBA00022741"/>
    </source>
</evidence>
<dbReference type="CDD" id="cd00009">
    <property type="entry name" value="AAA"/>
    <property type="match status" value="1"/>
</dbReference>
<dbReference type="InterPro" id="IPR025944">
    <property type="entry name" value="Sigma_54_int_dom_CS"/>
</dbReference>
<dbReference type="GO" id="GO:0005524">
    <property type="term" value="F:ATP binding"/>
    <property type="evidence" value="ECO:0007669"/>
    <property type="project" value="UniProtKB-KW"/>
</dbReference>
<keyword evidence="8" id="KW-1185">Reference proteome</keyword>
<dbReference type="InterPro" id="IPR058031">
    <property type="entry name" value="AAA_lid_NorR"/>
</dbReference>
<dbReference type="SUPFAM" id="SSF46689">
    <property type="entry name" value="Homeodomain-like"/>
    <property type="match status" value="1"/>
</dbReference>
<dbReference type="InterPro" id="IPR014317">
    <property type="entry name" value="Transcription_activator_PspF"/>
</dbReference>